<sequence length="181" mass="19536">MRNPPKIRIQPRLPAQQRGAALVVVLMLLLIVTLLGLASMRGAILQERMAANTVTRAQAFQVAEAVLREAERFAAGKPALPDEGCENGACARTVAGEEPAWAADDFWDEAGGYQLTEEELDGIRGQFVVEDFGRGVSSSCTNTLDMSADECVSQAQVYRITVHSQAANGAEVLLQSLYEVQ</sequence>
<organism evidence="4 5">
    <name type="scientific">Lysobacter panacisoli</name>
    <dbReference type="NCBI Taxonomy" id="1255263"/>
    <lineage>
        <taxon>Bacteria</taxon>
        <taxon>Pseudomonadati</taxon>
        <taxon>Pseudomonadota</taxon>
        <taxon>Gammaproteobacteria</taxon>
        <taxon>Lysobacterales</taxon>
        <taxon>Lysobacteraceae</taxon>
        <taxon>Lysobacter</taxon>
    </lineage>
</organism>
<evidence type="ECO:0000256" key="1">
    <source>
        <dbReference type="SAM" id="Phobius"/>
    </source>
</evidence>
<dbReference type="Pfam" id="PF14341">
    <property type="entry name" value="PilX_N"/>
    <property type="match status" value="1"/>
</dbReference>
<comment type="caution">
    <text evidence="4">The sequence shown here is derived from an EMBL/GenBank/DDBJ whole genome shotgun (WGS) entry which is preliminary data.</text>
</comment>
<evidence type="ECO:0000259" key="2">
    <source>
        <dbReference type="Pfam" id="PF13681"/>
    </source>
</evidence>
<keyword evidence="1" id="KW-0472">Membrane</keyword>
<dbReference type="Proteomes" id="UP001501083">
    <property type="component" value="Unassembled WGS sequence"/>
</dbReference>
<evidence type="ECO:0000313" key="4">
    <source>
        <dbReference type="EMBL" id="GAA5077395.1"/>
    </source>
</evidence>
<keyword evidence="1" id="KW-1133">Transmembrane helix</keyword>
<name>A0ABP9LJM4_9GAMM</name>
<dbReference type="InterPro" id="IPR025205">
    <property type="entry name" value="PilX/PilW_C"/>
</dbReference>
<proteinExistence type="predicted"/>
<evidence type="ECO:0000313" key="5">
    <source>
        <dbReference type="Proteomes" id="UP001501083"/>
    </source>
</evidence>
<protein>
    <submittedName>
        <fullName evidence="4">PilX N-terminal domain-containing pilus assembly protein</fullName>
    </submittedName>
</protein>
<accession>A0ABP9LJM4</accession>
<gene>
    <name evidence="4" type="ORF">GCM10025759_23280</name>
</gene>
<dbReference type="InterPro" id="IPR025746">
    <property type="entry name" value="PilX_N_dom"/>
</dbReference>
<keyword evidence="5" id="KW-1185">Reference proteome</keyword>
<keyword evidence="1" id="KW-0812">Transmembrane</keyword>
<evidence type="ECO:0000259" key="3">
    <source>
        <dbReference type="Pfam" id="PF14341"/>
    </source>
</evidence>
<feature type="domain" description="PilX/PilW C-terminal" evidence="2">
    <location>
        <begin position="97"/>
        <end position="178"/>
    </location>
</feature>
<dbReference type="Pfam" id="PF13681">
    <property type="entry name" value="PilX"/>
    <property type="match status" value="1"/>
</dbReference>
<feature type="domain" description="Type 4 fimbrial biogenesis protein PilX N-terminal" evidence="3">
    <location>
        <begin position="18"/>
        <end position="68"/>
    </location>
</feature>
<dbReference type="EMBL" id="BAABKY010000002">
    <property type="protein sequence ID" value="GAA5077395.1"/>
    <property type="molecule type" value="Genomic_DNA"/>
</dbReference>
<dbReference type="RefSeq" id="WP_233264134.1">
    <property type="nucleotide sequence ID" value="NZ_BAABKY010000002.1"/>
</dbReference>
<reference evidence="5" key="1">
    <citation type="journal article" date="2019" name="Int. J. Syst. Evol. Microbiol.">
        <title>The Global Catalogue of Microorganisms (GCM) 10K type strain sequencing project: providing services to taxonomists for standard genome sequencing and annotation.</title>
        <authorList>
            <consortium name="The Broad Institute Genomics Platform"/>
            <consortium name="The Broad Institute Genome Sequencing Center for Infectious Disease"/>
            <person name="Wu L."/>
            <person name="Ma J."/>
        </authorList>
    </citation>
    <scope>NUCLEOTIDE SEQUENCE [LARGE SCALE GENOMIC DNA]</scope>
    <source>
        <strain evidence="5">JCM 19212</strain>
    </source>
</reference>
<feature type="transmembrane region" description="Helical" evidence="1">
    <location>
        <begin position="20"/>
        <end position="40"/>
    </location>
</feature>